<evidence type="ECO:0008006" key="3">
    <source>
        <dbReference type="Google" id="ProtNLM"/>
    </source>
</evidence>
<accession>A0ABP7LUT9</accession>
<evidence type="ECO:0000313" key="1">
    <source>
        <dbReference type="EMBL" id="GAA3907792.1"/>
    </source>
</evidence>
<keyword evidence="2" id="KW-1185">Reference proteome</keyword>
<name>A0ABP7LUT9_9SPHN</name>
<dbReference type="InterPro" id="IPR035965">
    <property type="entry name" value="PAS-like_dom_sf"/>
</dbReference>
<proteinExistence type="predicted"/>
<protein>
    <recommendedName>
        <fullName evidence="3">PAS domain-containing protein</fullName>
    </recommendedName>
</protein>
<dbReference type="RefSeq" id="WP_344700285.1">
    <property type="nucleotide sequence ID" value="NZ_BAABBM010000001.1"/>
</dbReference>
<gene>
    <name evidence="1" type="ORF">GCM10022276_27750</name>
</gene>
<comment type="caution">
    <text evidence="1">The sequence shown here is derived from an EMBL/GenBank/DDBJ whole genome shotgun (WGS) entry which is preliminary data.</text>
</comment>
<dbReference type="SUPFAM" id="SSF55785">
    <property type="entry name" value="PYP-like sensor domain (PAS domain)"/>
    <property type="match status" value="1"/>
</dbReference>
<sequence length="283" mass="30619">MTEVQELHAETIAESHPHRDVQVQDGAYLLELSLDWMVLRASENVHHLLGESHVTLIDEPLGRFVHSQALHDLRNLFSRLSGTTGIGRAYAVRLTNDPDLFDIAFQLSDGRVLLEAVPTTGSFGEAFGTVGGLIAGLANSRGQALLDAGARRMRALTGYDRVTLICGDDRAESSRGAFAEPCDLSAEIPAIVADTERSGVSIFPRDEDTSVADALMRLLDSGAPPSAGVRAAMRVPFSVDGLTGEFRCESRTPREPGFELHAAAELFAQLFAMRLEIDHLKNG</sequence>
<dbReference type="EMBL" id="BAABBM010000001">
    <property type="protein sequence ID" value="GAA3907792.1"/>
    <property type="molecule type" value="Genomic_DNA"/>
</dbReference>
<evidence type="ECO:0000313" key="2">
    <source>
        <dbReference type="Proteomes" id="UP001500827"/>
    </source>
</evidence>
<dbReference type="Proteomes" id="UP001500827">
    <property type="component" value="Unassembled WGS sequence"/>
</dbReference>
<organism evidence="1 2">
    <name type="scientific">Sphingomonas limnosediminicola</name>
    <dbReference type="NCBI Taxonomy" id="940133"/>
    <lineage>
        <taxon>Bacteria</taxon>
        <taxon>Pseudomonadati</taxon>
        <taxon>Pseudomonadota</taxon>
        <taxon>Alphaproteobacteria</taxon>
        <taxon>Sphingomonadales</taxon>
        <taxon>Sphingomonadaceae</taxon>
        <taxon>Sphingomonas</taxon>
    </lineage>
</organism>
<reference evidence="2" key="1">
    <citation type="journal article" date="2019" name="Int. J. Syst. Evol. Microbiol.">
        <title>The Global Catalogue of Microorganisms (GCM) 10K type strain sequencing project: providing services to taxonomists for standard genome sequencing and annotation.</title>
        <authorList>
            <consortium name="The Broad Institute Genomics Platform"/>
            <consortium name="The Broad Institute Genome Sequencing Center for Infectious Disease"/>
            <person name="Wu L."/>
            <person name="Ma J."/>
        </authorList>
    </citation>
    <scope>NUCLEOTIDE SEQUENCE [LARGE SCALE GENOMIC DNA]</scope>
    <source>
        <strain evidence="2">JCM 17543</strain>
    </source>
</reference>
<dbReference type="Gene3D" id="3.30.450.20">
    <property type="entry name" value="PAS domain"/>
    <property type="match status" value="1"/>
</dbReference>